<keyword evidence="4" id="KW-0472">Membrane</keyword>
<protein>
    <submittedName>
        <fullName evidence="7">Translocation/assembly module TamB</fullName>
    </submittedName>
</protein>
<dbReference type="GO" id="GO:0009306">
    <property type="term" value="P:protein secretion"/>
    <property type="evidence" value="ECO:0007669"/>
    <property type="project" value="InterPro"/>
</dbReference>
<reference evidence="7 8" key="1">
    <citation type="submission" date="2020-01" db="EMBL/GenBank/DDBJ databases">
        <authorList>
            <person name="Kim M.K."/>
        </authorList>
    </citation>
    <scope>NUCLEOTIDE SEQUENCE [LARGE SCALE GENOMIC DNA]</scope>
    <source>
        <strain evidence="7 8">172606-1</strain>
    </source>
</reference>
<dbReference type="RefSeq" id="WP_162447326.1">
    <property type="nucleotide sequence ID" value="NZ_CP048222.1"/>
</dbReference>
<evidence type="ECO:0000256" key="4">
    <source>
        <dbReference type="ARBA" id="ARBA00023136"/>
    </source>
</evidence>
<dbReference type="Pfam" id="PF04357">
    <property type="entry name" value="TamB"/>
    <property type="match status" value="1"/>
</dbReference>
<sequence length="1520" mass="170729">MAQVIKKVIIRTLLFTLAFVLVLLLGLAAALQIPAIQTLLAQRAAKEVSAALHFPVSIEYVRIEWLDRALFENVLIIDRANQRMIEVPELSVDFEIASLLAKGNINIDEVILNQAKVRLIKNKQDGTLNMDEFILAINDLTRPKDTTRTGRSPVFSIDRVNLENVFFSYADLRKDSIRDGFDYHHIAIDSIKATAYNFRLAADTIEIDVDDLTGVDVHTHLDIKQLTTAFRYTKTSMQASDLYAKIGNSVIRNFVAFKYAKPSDLSDFNNKITINAHLAQSYVYSKDLALFAPYLKRYDERWMVSGDFNGKVTRFRLKDADLRFGKQSIIEGNISFTGLPNFNETFIDLDLLPSVIETSDLKQYIPDVNAYLRTRKFGRVSLKGKFLGFPNDFVANGAFETDLGKIVSDINLKLKKESASSTYSGRLTTYGFHIGKFLNQPEVLQLLDMSGTIKGKGFTVQEASLDLKANVKRLGVNQYNYRNIVVNGSLSRQRFKGDVAVKDSNLVFTANGEVDLRNNKNLFDIDADLQKANLQPLHFTNTETSISTRLNVNFQGLAIDKIVGEAYFTDAYILHQNRDLIVDSVYVFSSRDSIGRILNIDSDFFSTYLHGNFEYSQAYEDGKKLLQEYQLNFDDAAAAESYYQRKNKINQQNYRMNIQADLKDINPLLALFYPPLYISKKTQIEGSFVSGRAAIVSFNTRIDSVAFKNYKFYNSEIDITSSKLADSATVLAQAYIHSDRQQLGNVPATEDLTVEAIWGNKQIDFDTRIRQTASTNYANLKGALRFFHNYQQLQFSPSHFQILDNEWHITNNNLVTIHGKEIQFKDLTVSNRYQMISVNGVVSDSASEAVELTVKDFNLQTLNPILGRDLLGTANGAVTIRDIYHDLNLQSELQVEEFVLDNFLIGDIDGQTTWDKTNKLIGVKYHIFRMGTQILSLTGNYDPQAEENALNMLATLNKTDLEILEPFFKSQVSNLGGNASGTLKITGMLSGPLLKGTVLVNNGQFKYNYLNTTYHFDDKVYFSENEIGVKQLQLLDDANNVAFVSGGVFHDGFRDFVLDLRFRMRNFKVLNTSAKDNDLFYGTAITTGTAEILGAVSNLNISANALSNKGTKIYIPISGSSKGVEQQEYIKFVSKSKLATDTTEQIAGQQINLSGLKLDFNFDITPDAYCEIIFDLKAGDIIRGNGNGKIKMQIDTKGDFTMFGDYVITKGFYNFTLLNAINKEFKVNPGSSVSWSGDPYGGMLNIKASYDQTASLLPILNDPTLEGPEYNRRYPVTVLLNLTGDLLSPDIDLGIKFNDYPQNVPLFRTAIPAYEARLHTDEQELNRQVFSLMVLRKLSPEGAFSGVQGSVGNSVSELLSNQLSYWASQVDENLEIDLDLNGLDEDAFNAFQLRLSYSLFDGRLRVTRDGSFTNAQNQSNTMSVIGDWTVEYMLSKDGKFRVKMYNKNTFNVLNPNVNNNNTVAGFSLLHVQSFNTLKELFMLKKKQAETPEDPAKDLTDALQNSRSGQSNAAPVTPEKK</sequence>
<feature type="compositionally biased region" description="Basic and acidic residues" evidence="5">
    <location>
        <begin position="1488"/>
        <end position="1499"/>
    </location>
</feature>
<feature type="domain" description="Translocation and assembly module TamB C-terminal" evidence="6">
    <location>
        <begin position="1037"/>
        <end position="1453"/>
    </location>
</feature>
<proteinExistence type="predicted"/>
<evidence type="ECO:0000313" key="7">
    <source>
        <dbReference type="EMBL" id="QHT71387.1"/>
    </source>
</evidence>
<keyword evidence="8" id="KW-1185">Reference proteome</keyword>
<dbReference type="Proteomes" id="UP000480178">
    <property type="component" value="Chromosome"/>
</dbReference>
<keyword evidence="3" id="KW-1133">Transmembrane helix</keyword>
<dbReference type="EMBL" id="CP048222">
    <property type="protein sequence ID" value="QHT71387.1"/>
    <property type="molecule type" value="Genomic_DNA"/>
</dbReference>
<comment type="subcellular location">
    <subcellularLocation>
        <location evidence="1">Membrane</location>
        <topology evidence="1">Single-pass membrane protein</topology>
    </subcellularLocation>
</comment>
<organism evidence="7 8">
    <name type="scientific">Rhodocytophaga rosea</name>
    <dbReference type="NCBI Taxonomy" id="2704465"/>
    <lineage>
        <taxon>Bacteria</taxon>
        <taxon>Pseudomonadati</taxon>
        <taxon>Bacteroidota</taxon>
        <taxon>Cytophagia</taxon>
        <taxon>Cytophagales</taxon>
        <taxon>Rhodocytophagaceae</taxon>
        <taxon>Rhodocytophaga</taxon>
    </lineage>
</organism>
<evidence type="ECO:0000256" key="1">
    <source>
        <dbReference type="ARBA" id="ARBA00004167"/>
    </source>
</evidence>
<evidence type="ECO:0000259" key="6">
    <source>
        <dbReference type="Pfam" id="PF04357"/>
    </source>
</evidence>
<dbReference type="KEGG" id="rhoz:GXP67_34380"/>
<evidence type="ECO:0000256" key="2">
    <source>
        <dbReference type="ARBA" id="ARBA00022692"/>
    </source>
</evidence>
<keyword evidence="2" id="KW-0812">Transmembrane</keyword>
<feature type="region of interest" description="Disordered" evidence="5">
    <location>
        <begin position="1488"/>
        <end position="1520"/>
    </location>
</feature>
<dbReference type="PANTHER" id="PTHR36985">
    <property type="entry name" value="TRANSLOCATION AND ASSEMBLY MODULE SUBUNIT TAMB"/>
    <property type="match status" value="1"/>
</dbReference>
<gene>
    <name evidence="7" type="ORF">GXP67_34380</name>
</gene>
<accession>A0A6C0GTY9</accession>
<dbReference type="InterPro" id="IPR007452">
    <property type="entry name" value="TamB_C"/>
</dbReference>
<dbReference type="PANTHER" id="PTHR36985:SF1">
    <property type="entry name" value="TRANSLOCATION AND ASSEMBLY MODULE SUBUNIT TAMB"/>
    <property type="match status" value="1"/>
</dbReference>
<name>A0A6C0GTY9_9BACT</name>
<evidence type="ECO:0000256" key="3">
    <source>
        <dbReference type="ARBA" id="ARBA00022989"/>
    </source>
</evidence>
<evidence type="ECO:0000313" key="8">
    <source>
        <dbReference type="Proteomes" id="UP000480178"/>
    </source>
</evidence>
<feature type="compositionally biased region" description="Polar residues" evidence="5">
    <location>
        <begin position="1501"/>
        <end position="1513"/>
    </location>
</feature>
<dbReference type="GO" id="GO:0005886">
    <property type="term" value="C:plasma membrane"/>
    <property type="evidence" value="ECO:0007669"/>
    <property type="project" value="InterPro"/>
</dbReference>
<evidence type="ECO:0000256" key="5">
    <source>
        <dbReference type="SAM" id="MobiDB-lite"/>
    </source>
</evidence>